<sequence>MKKGETIERYFGRVVMIANKLRSNGEEMSDSKINEKILRTLTDQFTYVVVSIEEAKDIENMTVDELRSTLVIHEQKFNRKNREEEDQVLKVEERSSSRGRGYGSYRGRGRGRKSLNKATIECYKCHNLGQFQYECPRWRKEANYAVAIEDEDEFLLMAQTDDDDLKSKNVWFIDSGCSNHMCGKEGMFATLDKEFSHFVKLGNNTKIQVAGKGACGTTTRKGPHHTIQGK</sequence>
<dbReference type="InterPro" id="IPR036875">
    <property type="entry name" value="Znf_CCHC_sf"/>
</dbReference>
<feature type="region of interest" description="Disordered" evidence="1">
    <location>
        <begin position="82"/>
        <end position="110"/>
    </location>
</feature>
<dbReference type="InterPro" id="IPR054722">
    <property type="entry name" value="PolX-like_BBD"/>
</dbReference>
<feature type="domain" description="Retrovirus-related Pol polyprotein from transposon TNT 1-94-like beta-barrel" evidence="2">
    <location>
        <begin position="171"/>
        <end position="228"/>
    </location>
</feature>
<protein>
    <recommendedName>
        <fullName evidence="2">Retrovirus-related Pol polyprotein from transposon TNT 1-94-like beta-barrel domain-containing protein</fullName>
    </recommendedName>
</protein>
<name>A0AAV3PL24_LITER</name>
<dbReference type="Pfam" id="PF14223">
    <property type="entry name" value="Retrotran_gag_2"/>
    <property type="match status" value="1"/>
</dbReference>
<dbReference type="AlphaFoldDB" id="A0AAV3PL24"/>
<dbReference type="Pfam" id="PF22936">
    <property type="entry name" value="Pol_BBD"/>
    <property type="match status" value="1"/>
</dbReference>
<proteinExistence type="predicted"/>
<dbReference type="GO" id="GO:0008270">
    <property type="term" value="F:zinc ion binding"/>
    <property type="evidence" value="ECO:0007669"/>
    <property type="project" value="InterPro"/>
</dbReference>
<reference evidence="3 4" key="1">
    <citation type="submission" date="2024-01" db="EMBL/GenBank/DDBJ databases">
        <title>The complete chloroplast genome sequence of Lithospermum erythrorhizon: insights into the phylogenetic relationship among Boraginaceae species and the maternal lineages of purple gromwells.</title>
        <authorList>
            <person name="Okada T."/>
            <person name="Watanabe K."/>
        </authorList>
    </citation>
    <scope>NUCLEOTIDE SEQUENCE [LARGE SCALE GENOMIC DNA]</scope>
</reference>
<comment type="caution">
    <text evidence="3">The sequence shown here is derived from an EMBL/GenBank/DDBJ whole genome shotgun (WGS) entry which is preliminary data.</text>
</comment>
<gene>
    <name evidence="3" type="ORF">LIER_10128</name>
</gene>
<evidence type="ECO:0000313" key="3">
    <source>
        <dbReference type="EMBL" id="GAA0151401.1"/>
    </source>
</evidence>
<dbReference type="PANTHER" id="PTHR35317:SF27">
    <property type="entry name" value="RETROVIRUS-RELATED POL POLYPROTEIN FROM TRANSPOSON TNT 1-94"/>
    <property type="match status" value="1"/>
</dbReference>
<dbReference type="GO" id="GO:0003676">
    <property type="term" value="F:nucleic acid binding"/>
    <property type="evidence" value="ECO:0007669"/>
    <property type="project" value="InterPro"/>
</dbReference>
<evidence type="ECO:0000259" key="2">
    <source>
        <dbReference type="Pfam" id="PF22936"/>
    </source>
</evidence>
<evidence type="ECO:0000256" key="1">
    <source>
        <dbReference type="SAM" id="MobiDB-lite"/>
    </source>
</evidence>
<keyword evidence="4" id="KW-1185">Reference proteome</keyword>
<accession>A0AAV3PL24</accession>
<feature type="compositionally biased region" description="Basic and acidic residues" evidence="1">
    <location>
        <begin position="82"/>
        <end position="96"/>
    </location>
</feature>
<dbReference type="EMBL" id="BAABME010001779">
    <property type="protein sequence ID" value="GAA0151401.1"/>
    <property type="molecule type" value="Genomic_DNA"/>
</dbReference>
<evidence type="ECO:0000313" key="4">
    <source>
        <dbReference type="Proteomes" id="UP001454036"/>
    </source>
</evidence>
<dbReference type="SUPFAM" id="SSF57756">
    <property type="entry name" value="Retrovirus zinc finger-like domains"/>
    <property type="match status" value="1"/>
</dbReference>
<dbReference type="Proteomes" id="UP001454036">
    <property type="component" value="Unassembled WGS sequence"/>
</dbReference>
<organism evidence="3 4">
    <name type="scientific">Lithospermum erythrorhizon</name>
    <name type="common">Purple gromwell</name>
    <name type="synonym">Lithospermum officinale var. erythrorhizon</name>
    <dbReference type="NCBI Taxonomy" id="34254"/>
    <lineage>
        <taxon>Eukaryota</taxon>
        <taxon>Viridiplantae</taxon>
        <taxon>Streptophyta</taxon>
        <taxon>Embryophyta</taxon>
        <taxon>Tracheophyta</taxon>
        <taxon>Spermatophyta</taxon>
        <taxon>Magnoliopsida</taxon>
        <taxon>eudicotyledons</taxon>
        <taxon>Gunneridae</taxon>
        <taxon>Pentapetalae</taxon>
        <taxon>asterids</taxon>
        <taxon>lamiids</taxon>
        <taxon>Boraginales</taxon>
        <taxon>Boraginaceae</taxon>
        <taxon>Boraginoideae</taxon>
        <taxon>Lithospermeae</taxon>
        <taxon>Lithospermum</taxon>
    </lineage>
</organism>
<dbReference type="PANTHER" id="PTHR35317">
    <property type="entry name" value="OS04G0629600 PROTEIN"/>
    <property type="match status" value="1"/>
</dbReference>